<comment type="caution">
    <text evidence="1">The sequence shown here is derived from an EMBL/GenBank/DDBJ whole genome shotgun (WGS) entry which is preliminary data.</text>
</comment>
<keyword evidence="2" id="KW-1185">Reference proteome</keyword>
<protein>
    <recommendedName>
        <fullName evidence="3">PilZ domain-containing protein</fullName>
    </recommendedName>
</protein>
<accession>A0ABW2HBU1</accession>
<dbReference type="EMBL" id="JBHTBE010000001">
    <property type="protein sequence ID" value="MFC7268575.1"/>
    <property type="molecule type" value="Genomic_DNA"/>
</dbReference>
<evidence type="ECO:0000313" key="2">
    <source>
        <dbReference type="Proteomes" id="UP001596507"/>
    </source>
</evidence>
<name>A0ABW2HBU1_9MICO</name>
<dbReference type="RefSeq" id="WP_262873466.1">
    <property type="nucleotide sequence ID" value="NZ_BAABKW010000002.1"/>
</dbReference>
<sequence length="98" mass="11011">MLRALESPAPVRPVPWRAERAAGAHPRVINAGREPLDFVRAFIDAAPVRATEHWGQVLPGEAIEICLCDADVERTEAIVTIAWFQPRDGLEYLWRLVL</sequence>
<dbReference type="Proteomes" id="UP001596507">
    <property type="component" value="Unassembled WGS sequence"/>
</dbReference>
<proteinExistence type="predicted"/>
<organism evidence="1 2">
    <name type="scientific">Microbacterium fluvii</name>
    <dbReference type="NCBI Taxonomy" id="415215"/>
    <lineage>
        <taxon>Bacteria</taxon>
        <taxon>Bacillati</taxon>
        <taxon>Actinomycetota</taxon>
        <taxon>Actinomycetes</taxon>
        <taxon>Micrococcales</taxon>
        <taxon>Microbacteriaceae</taxon>
        <taxon>Microbacterium</taxon>
    </lineage>
</organism>
<evidence type="ECO:0000313" key="1">
    <source>
        <dbReference type="EMBL" id="MFC7268575.1"/>
    </source>
</evidence>
<gene>
    <name evidence="1" type="ORF">ACFQRL_06365</name>
</gene>
<evidence type="ECO:0008006" key="3">
    <source>
        <dbReference type="Google" id="ProtNLM"/>
    </source>
</evidence>
<reference evidence="2" key="1">
    <citation type="journal article" date="2019" name="Int. J. Syst. Evol. Microbiol.">
        <title>The Global Catalogue of Microorganisms (GCM) 10K type strain sequencing project: providing services to taxonomists for standard genome sequencing and annotation.</title>
        <authorList>
            <consortium name="The Broad Institute Genomics Platform"/>
            <consortium name="The Broad Institute Genome Sequencing Center for Infectious Disease"/>
            <person name="Wu L."/>
            <person name="Ma J."/>
        </authorList>
    </citation>
    <scope>NUCLEOTIDE SEQUENCE [LARGE SCALE GENOMIC DNA]</scope>
    <source>
        <strain evidence="2">CGMCC 1.15772</strain>
    </source>
</reference>